<dbReference type="GO" id="GO:0015031">
    <property type="term" value="P:protein transport"/>
    <property type="evidence" value="ECO:0007669"/>
    <property type="project" value="UniProtKB-KW"/>
</dbReference>
<comment type="subunit">
    <text evidence="11">Interacts with distinct SNARE complexes that contain either STX5 or STX6. Interacts with NAPA and, to a lesser extent, with NAPG. Identified in a complex containing STX6, STX12, VAMP4 and VTI1A.</text>
</comment>
<dbReference type="InterPro" id="IPR000727">
    <property type="entry name" value="T_SNARE_dom"/>
</dbReference>
<name>A0ABD2N3V4_9CUCU</name>
<evidence type="ECO:0000256" key="5">
    <source>
        <dbReference type="ARBA" id="ARBA00022927"/>
    </source>
</evidence>
<dbReference type="FunFam" id="1.20.58.400:FF:000001">
    <property type="entry name" value="Vesicle transport through interaction with t-SNAREs homolog 1A"/>
    <property type="match status" value="1"/>
</dbReference>
<dbReference type="EMBL" id="JABFTP020000062">
    <property type="protein sequence ID" value="KAL3273202.1"/>
    <property type="molecule type" value="Genomic_DNA"/>
</dbReference>
<dbReference type="PANTHER" id="PTHR21230">
    <property type="entry name" value="VESICLE TRANSPORT V-SNARE PROTEIN VTI1-RELATED"/>
    <property type="match status" value="1"/>
</dbReference>
<sequence length="198" mass="23301">MVTLFENYEQQYSVLTADITAQIGSLAASTTKDRRQLINKIEKYVEEAQELLEQMDLEVREIDHSKRQRCRTKLDCYRAELKRLTLEYIKARSIKQGALNYDSTDPEDLMDPRISNDQKQRLLENSERLERSGRKLEEGYRILVETEQTGTQVLQNLGEQRETIQRTRNRLRETDEELSRASRIINGMIMRSAQQKLC</sequence>
<dbReference type="Pfam" id="PF12352">
    <property type="entry name" value="V-SNARE_C"/>
    <property type="match status" value="1"/>
</dbReference>
<evidence type="ECO:0000256" key="14">
    <source>
        <dbReference type="ARBA" id="ARBA00082368"/>
    </source>
</evidence>
<feature type="coiled-coil region" evidence="15">
    <location>
        <begin position="119"/>
        <end position="184"/>
    </location>
</feature>
<evidence type="ECO:0000256" key="4">
    <source>
        <dbReference type="ARBA" id="ARBA00022692"/>
    </source>
</evidence>
<keyword evidence="5" id="KW-0653">Protein transport</keyword>
<gene>
    <name evidence="17" type="ORF">HHI36_014658</name>
</gene>
<dbReference type="SUPFAM" id="SSF47661">
    <property type="entry name" value="t-snare proteins"/>
    <property type="match status" value="1"/>
</dbReference>
<comment type="similarity">
    <text evidence="2">Belongs to the VTI1 family.</text>
</comment>
<dbReference type="Pfam" id="PF05008">
    <property type="entry name" value="V-SNARE"/>
    <property type="match status" value="1"/>
</dbReference>
<evidence type="ECO:0000256" key="7">
    <source>
        <dbReference type="ARBA" id="ARBA00023034"/>
    </source>
</evidence>
<keyword evidence="18" id="KW-1185">Reference proteome</keyword>
<evidence type="ECO:0000256" key="11">
    <source>
        <dbReference type="ARBA" id="ARBA00065755"/>
    </source>
</evidence>
<evidence type="ECO:0000256" key="9">
    <source>
        <dbReference type="ARBA" id="ARBA00023136"/>
    </source>
</evidence>
<accession>A0ABD2N3V4</accession>
<keyword evidence="4" id="KW-0812">Transmembrane</keyword>
<comment type="caution">
    <text evidence="17">The sequence shown here is derived from an EMBL/GenBank/DDBJ whole genome shotgun (WGS) entry which is preliminary data.</text>
</comment>
<dbReference type="AlphaFoldDB" id="A0ABD2N3V4"/>
<dbReference type="InterPro" id="IPR038407">
    <property type="entry name" value="v-SNARE_N_sf"/>
</dbReference>
<keyword evidence="8 15" id="KW-0175">Coiled coil</keyword>
<evidence type="ECO:0000256" key="12">
    <source>
        <dbReference type="ARBA" id="ARBA00071612"/>
    </source>
</evidence>
<dbReference type="PANTHER" id="PTHR21230:SF26">
    <property type="entry name" value="VESICLE TRANSPORT THROUGH INTERACTION WITH T-SNARES HOMOLOG 1A"/>
    <property type="match status" value="1"/>
</dbReference>
<keyword evidence="3" id="KW-0813">Transport</keyword>
<evidence type="ECO:0000256" key="6">
    <source>
        <dbReference type="ARBA" id="ARBA00022989"/>
    </source>
</evidence>
<evidence type="ECO:0000259" key="16">
    <source>
        <dbReference type="SMART" id="SM00397"/>
    </source>
</evidence>
<organism evidence="17 18">
    <name type="scientific">Cryptolaemus montrouzieri</name>
    <dbReference type="NCBI Taxonomy" id="559131"/>
    <lineage>
        <taxon>Eukaryota</taxon>
        <taxon>Metazoa</taxon>
        <taxon>Ecdysozoa</taxon>
        <taxon>Arthropoda</taxon>
        <taxon>Hexapoda</taxon>
        <taxon>Insecta</taxon>
        <taxon>Pterygota</taxon>
        <taxon>Neoptera</taxon>
        <taxon>Endopterygota</taxon>
        <taxon>Coleoptera</taxon>
        <taxon>Polyphaga</taxon>
        <taxon>Cucujiformia</taxon>
        <taxon>Coccinelloidea</taxon>
        <taxon>Coccinellidae</taxon>
        <taxon>Scymninae</taxon>
        <taxon>Scymnini</taxon>
        <taxon>Cryptolaemus</taxon>
    </lineage>
</organism>
<evidence type="ECO:0000256" key="2">
    <source>
        <dbReference type="ARBA" id="ARBA00006108"/>
    </source>
</evidence>
<evidence type="ECO:0000256" key="10">
    <source>
        <dbReference type="ARBA" id="ARBA00046280"/>
    </source>
</evidence>
<comment type="subcellular location">
    <subcellularLocation>
        <location evidence="10">Endomembrane system</location>
        <topology evidence="10">Single-pass type IV membrane protein</topology>
    </subcellularLocation>
    <subcellularLocation>
        <location evidence="1">Golgi apparatus membrane</location>
        <topology evidence="1">Single-pass membrane protein</topology>
    </subcellularLocation>
</comment>
<dbReference type="GO" id="GO:0000139">
    <property type="term" value="C:Golgi membrane"/>
    <property type="evidence" value="ECO:0007669"/>
    <property type="project" value="UniProtKB-SubCell"/>
</dbReference>
<dbReference type="GO" id="GO:0061024">
    <property type="term" value="P:membrane organization"/>
    <property type="evidence" value="ECO:0007669"/>
    <property type="project" value="UniProtKB-ARBA"/>
</dbReference>
<keyword evidence="7" id="KW-0333">Golgi apparatus</keyword>
<dbReference type="InterPro" id="IPR010989">
    <property type="entry name" value="SNARE"/>
</dbReference>
<dbReference type="CDD" id="cd15891">
    <property type="entry name" value="SNARE_Vti1a"/>
    <property type="match status" value="1"/>
</dbReference>
<dbReference type="InterPro" id="IPR007705">
    <property type="entry name" value="Vesicle_trsprt_v-SNARE_N"/>
</dbReference>
<dbReference type="FunFam" id="1.20.5.110:FF:000078">
    <property type="entry name" value="Vesicle transport through interaction with t-SNAREs 1A"/>
    <property type="match status" value="1"/>
</dbReference>
<keyword evidence="9" id="KW-0472">Membrane</keyword>
<reference evidence="17 18" key="1">
    <citation type="journal article" date="2021" name="BMC Biol.">
        <title>Horizontally acquired antibacterial genes associated with adaptive radiation of ladybird beetles.</title>
        <authorList>
            <person name="Li H.S."/>
            <person name="Tang X.F."/>
            <person name="Huang Y.H."/>
            <person name="Xu Z.Y."/>
            <person name="Chen M.L."/>
            <person name="Du X.Y."/>
            <person name="Qiu B.Y."/>
            <person name="Chen P.T."/>
            <person name="Zhang W."/>
            <person name="Slipinski A."/>
            <person name="Escalona H.E."/>
            <person name="Waterhouse R.M."/>
            <person name="Zwick A."/>
            <person name="Pang H."/>
        </authorList>
    </citation>
    <scope>NUCLEOTIDE SEQUENCE [LARGE SCALE GENOMIC DNA]</scope>
    <source>
        <strain evidence="17">SYSU2018</strain>
    </source>
</reference>
<evidence type="ECO:0000256" key="1">
    <source>
        <dbReference type="ARBA" id="ARBA00004194"/>
    </source>
</evidence>
<evidence type="ECO:0000313" key="18">
    <source>
        <dbReference type="Proteomes" id="UP001516400"/>
    </source>
</evidence>
<dbReference type="SUPFAM" id="SSF58038">
    <property type="entry name" value="SNARE fusion complex"/>
    <property type="match status" value="1"/>
</dbReference>
<dbReference type="Gene3D" id="1.20.58.400">
    <property type="entry name" value="t-snare proteins"/>
    <property type="match status" value="1"/>
</dbReference>
<feature type="coiled-coil region" evidence="15">
    <location>
        <begin position="27"/>
        <end position="87"/>
    </location>
</feature>
<evidence type="ECO:0000256" key="15">
    <source>
        <dbReference type="SAM" id="Coils"/>
    </source>
</evidence>
<evidence type="ECO:0000256" key="13">
    <source>
        <dbReference type="ARBA" id="ARBA00081711"/>
    </source>
</evidence>
<dbReference type="Gene3D" id="1.20.5.110">
    <property type="match status" value="1"/>
</dbReference>
<dbReference type="Proteomes" id="UP001516400">
    <property type="component" value="Unassembled WGS sequence"/>
</dbReference>
<dbReference type="SMART" id="SM00397">
    <property type="entry name" value="t_SNARE"/>
    <property type="match status" value="1"/>
</dbReference>
<evidence type="ECO:0000313" key="17">
    <source>
        <dbReference type="EMBL" id="KAL3273202.1"/>
    </source>
</evidence>
<keyword evidence="6" id="KW-1133">Transmembrane helix</keyword>
<dbReference type="GO" id="GO:0016197">
    <property type="term" value="P:endosomal transport"/>
    <property type="evidence" value="ECO:0007669"/>
    <property type="project" value="UniProtKB-ARBA"/>
</dbReference>
<feature type="domain" description="T-SNARE coiled-coil homology" evidence="16">
    <location>
        <begin position="121"/>
        <end position="188"/>
    </location>
</feature>
<protein>
    <recommendedName>
        <fullName evidence="12">Vesicle transport through interaction with t-SNAREs homolog 1A</fullName>
    </recommendedName>
    <alternativeName>
        <fullName evidence="14">Vesicle transport v-SNARE protein Vti1-like 2</fullName>
    </alternativeName>
    <alternativeName>
        <fullName evidence="13">Vti1-rp2</fullName>
    </alternativeName>
</protein>
<evidence type="ECO:0000256" key="3">
    <source>
        <dbReference type="ARBA" id="ARBA00022448"/>
    </source>
</evidence>
<evidence type="ECO:0000256" key="8">
    <source>
        <dbReference type="ARBA" id="ARBA00023054"/>
    </source>
</evidence>
<proteinExistence type="inferred from homology"/>